<evidence type="ECO:0000256" key="1">
    <source>
        <dbReference type="ARBA" id="ARBA00010759"/>
    </source>
</evidence>
<dbReference type="NCBIfam" id="NF001159">
    <property type="entry name" value="PRK00150.1-3"/>
    <property type="match status" value="1"/>
</dbReference>
<keyword evidence="4" id="KW-1185">Reference proteome</keyword>
<evidence type="ECO:0000256" key="2">
    <source>
        <dbReference type="HAMAP-Rule" id="MF_00163"/>
    </source>
</evidence>
<dbReference type="SUPFAM" id="SSF56420">
    <property type="entry name" value="Peptide deformylase"/>
    <property type="match status" value="1"/>
</dbReference>
<gene>
    <name evidence="3" type="primary">def2</name>
    <name evidence="3" type="ordered locus">RMA_0678</name>
</gene>
<sequence>MYRSILMNQDKPYYQIVYAPNDIFKKQAEYIDIVDDNIRTIVDKMLQNLHIERAVGLGANMVGILKRIAVVDLHENNKSSPIVFINPDITYFSEEKQTFIEGSLSFPGIEASITRSKAIKVKYLDYNGNKQELAAEGFLATVIQHEIDYLNGKIFLDYLSKLKRDTLLKKMLKHIKLHPPHIHGSGCRH</sequence>
<dbReference type="HAMAP" id="MF_00163">
    <property type="entry name" value="Pep_deformylase"/>
    <property type="match status" value="1"/>
</dbReference>
<dbReference type="PRINTS" id="PR01576">
    <property type="entry name" value="PDEFORMYLASE"/>
</dbReference>
<dbReference type="Pfam" id="PF01327">
    <property type="entry name" value="Pep_deformylase"/>
    <property type="match status" value="1"/>
</dbReference>
<dbReference type="EMBL" id="CP000683">
    <property type="protein sequence ID" value="ABV84838.1"/>
    <property type="molecule type" value="Genomic_DNA"/>
</dbReference>
<feature type="active site" evidence="2">
    <location>
        <position position="146"/>
    </location>
</feature>
<dbReference type="InterPro" id="IPR023635">
    <property type="entry name" value="Peptide_deformylase"/>
</dbReference>
<dbReference type="CDD" id="cd00487">
    <property type="entry name" value="Pep_deformylase"/>
    <property type="match status" value="1"/>
</dbReference>
<dbReference type="Proteomes" id="UP000001311">
    <property type="component" value="Chromosome"/>
</dbReference>
<comment type="caution">
    <text evidence="2">Lacks conserved residue(s) required for the propagation of feature annotation.</text>
</comment>
<reference evidence="3 4" key="1">
    <citation type="journal article" date="2007" name="Genome Res.">
        <title>Lateral gene transfer between obligate intracellular bacteria: evidence from the Rickettsia massiliae genome.</title>
        <authorList>
            <person name="Blanc G."/>
            <person name="Ogata H."/>
            <person name="Robert C."/>
            <person name="Audic S."/>
            <person name="Claverie J.-M."/>
            <person name="Raoult D."/>
        </authorList>
    </citation>
    <scope>NUCLEOTIDE SEQUENCE [LARGE SCALE GENOMIC DNA]</scope>
    <source>
        <strain evidence="4">Mtu5</strain>
    </source>
</reference>
<dbReference type="GO" id="GO:0042586">
    <property type="term" value="F:peptide deformylase activity"/>
    <property type="evidence" value="ECO:0007669"/>
    <property type="project" value="InterPro"/>
</dbReference>
<evidence type="ECO:0000313" key="4">
    <source>
        <dbReference type="Proteomes" id="UP000001311"/>
    </source>
</evidence>
<proteinExistence type="inferred from homology"/>
<dbReference type="PANTHER" id="PTHR10458:SF22">
    <property type="entry name" value="PEPTIDE DEFORMYLASE"/>
    <property type="match status" value="1"/>
</dbReference>
<dbReference type="NCBIfam" id="TIGR00079">
    <property type="entry name" value="pept_deformyl"/>
    <property type="match status" value="1"/>
</dbReference>
<dbReference type="Gene3D" id="3.90.45.10">
    <property type="entry name" value="Peptide deformylase"/>
    <property type="match status" value="1"/>
</dbReference>
<organism evidence="3 4">
    <name type="scientific">Rickettsia massiliae (strain Mtu5)</name>
    <dbReference type="NCBI Taxonomy" id="416276"/>
    <lineage>
        <taxon>Bacteria</taxon>
        <taxon>Pseudomonadati</taxon>
        <taxon>Pseudomonadota</taxon>
        <taxon>Alphaproteobacteria</taxon>
        <taxon>Rickettsiales</taxon>
        <taxon>Rickettsiaceae</taxon>
        <taxon>Rickettsieae</taxon>
        <taxon>Rickettsia</taxon>
        <taxon>spotted fever group</taxon>
    </lineage>
</organism>
<evidence type="ECO:0000313" key="3">
    <source>
        <dbReference type="EMBL" id="ABV84838.1"/>
    </source>
</evidence>
<comment type="similarity">
    <text evidence="1 2">Belongs to the polypeptide deformylase family.</text>
</comment>
<protein>
    <recommendedName>
        <fullName evidence="2">Peptide deformylase-like</fullName>
    </recommendedName>
    <alternativeName>
        <fullName evidence="2">Polypeptide deformylase-like</fullName>
    </alternativeName>
</protein>
<dbReference type="AlphaFoldDB" id="A8F1Q2"/>
<dbReference type="PIRSF" id="PIRSF004749">
    <property type="entry name" value="Pep_def"/>
    <property type="match status" value="1"/>
</dbReference>
<dbReference type="PANTHER" id="PTHR10458">
    <property type="entry name" value="PEPTIDE DEFORMYLASE"/>
    <property type="match status" value="1"/>
</dbReference>
<dbReference type="KEGG" id="rms:RMA_0678"/>
<name>A8F1Q2_RICM5</name>
<dbReference type="HOGENOM" id="CLU_061901_2_0_5"/>
<accession>A8F1Q2</accession>
<dbReference type="InterPro" id="IPR036821">
    <property type="entry name" value="Peptide_deformylase_sf"/>
</dbReference>